<keyword evidence="4" id="KW-1185">Reference proteome</keyword>
<evidence type="ECO:0000256" key="2">
    <source>
        <dbReference type="SAM" id="SignalP"/>
    </source>
</evidence>
<reference evidence="3" key="1">
    <citation type="submission" date="2024-05" db="EMBL/GenBank/DDBJ databases">
        <title>Whole genome shotgun sequence of Streptomyces violascens NBRC 12920.</title>
        <authorList>
            <person name="Komaki H."/>
            <person name="Tamura T."/>
        </authorList>
    </citation>
    <scope>NUCLEOTIDE SEQUENCE</scope>
    <source>
        <strain evidence="3">NBRC 12920</strain>
    </source>
</reference>
<accession>A0ABQ3QSI4</accession>
<feature type="signal peptide" evidence="2">
    <location>
        <begin position="1"/>
        <end position="31"/>
    </location>
</feature>
<proteinExistence type="predicted"/>
<evidence type="ECO:0000313" key="4">
    <source>
        <dbReference type="Proteomes" id="UP001050808"/>
    </source>
</evidence>
<organism evidence="3 4">
    <name type="scientific">Streptomyces violascens</name>
    <dbReference type="NCBI Taxonomy" id="67381"/>
    <lineage>
        <taxon>Bacteria</taxon>
        <taxon>Bacillati</taxon>
        <taxon>Actinomycetota</taxon>
        <taxon>Actinomycetes</taxon>
        <taxon>Kitasatosporales</taxon>
        <taxon>Streptomycetaceae</taxon>
        <taxon>Streptomyces</taxon>
    </lineage>
</organism>
<sequence>MKNRYRLVMLLTGFGLVVGGGLVTQSSSAGAAQPPTVRQPTQPTLVSKRSISTTPLAQTNCWSGVNDEQLLTWYGAPVTPSQPVAVSASEGQMYAEGAGDAHVYAEGVTVLNSAIQVRVHTGWGAPLSICLHYVG</sequence>
<gene>
    <name evidence="3" type="ORF">Sviol_46460</name>
</gene>
<protein>
    <submittedName>
        <fullName evidence="3">Uncharacterized protein</fullName>
    </submittedName>
</protein>
<feature type="compositionally biased region" description="Low complexity" evidence="1">
    <location>
        <begin position="33"/>
        <end position="44"/>
    </location>
</feature>
<dbReference type="EMBL" id="BNDY01000017">
    <property type="protein sequence ID" value="GHI40238.1"/>
    <property type="molecule type" value="Genomic_DNA"/>
</dbReference>
<comment type="caution">
    <text evidence="3">The sequence shown here is derived from an EMBL/GenBank/DDBJ whole genome shotgun (WGS) entry which is preliminary data.</text>
</comment>
<dbReference type="RefSeq" id="WP_189967898.1">
    <property type="nucleotide sequence ID" value="NZ_BMUA01000021.1"/>
</dbReference>
<evidence type="ECO:0000256" key="1">
    <source>
        <dbReference type="SAM" id="MobiDB-lite"/>
    </source>
</evidence>
<dbReference type="Proteomes" id="UP001050808">
    <property type="component" value="Unassembled WGS sequence"/>
</dbReference>
<feature type="chain" id="PRO_5045591039" evidence="2">
    <location>
        <begin position="32"/>
        <end position="135"/>
    </location>
</feature>
<name>A0ABQ3QSI4_9ACTN</name>
<feature type="region of interest" description="Disordered" evidence="1">
    <location>
        <begin position="27"/>
        <end position="47"/>
    </location>
</feature>
<evidence type="ECO:0000313" key="3">
    <source>
        <dbReference type="EMBL" id="GHI40238.1"/>
    </source>
</evidence>
<keyword evidence="2" id="KW-0732">Signal</keyword>